<proteinExistence type="predicted"/>
<dbReference type="NCBIfam" id="NF005085">
    <property type="entry name" value="PRK06520.1"/>
    <property type="match status" value="1"/>
</dbReference>
<dbReference type="AlphaFoldDB" id="A0A0R2AQ01"/>
<dbReference type="SUPFAM" id="SSF51726">
    <property type="entry name" value="UROD/MetE-like"/>
    <property type="match status" value="1"/>
</dbReference>
<dbReference type="Pfam" id="PF01717">
    <property type="entry name" value="Meth_synt_2"/>
    <property type="match status" value="2"/>
</dbReference>
<evidence type="ECO:0000259" key="1">
    <source>
        <dbReference type="Pfam" id="PF01717"/>
    </source>
</evidence>
<name>A0A0R2AQ01_9LACO</name>
<dbReference type="GO" id="GO:0009086">
    <property type="term" value="P:methionine biosynthetic process"/>
    <property type="evidence" value="ECO:0007669"/>
    <property type="project" value="InterPro"/>
</dbReference>
<evidence type="ECO:0000313" key="2">
    <source>
        <dbReference type="EMBL" id="KRM66249.1"/>
    </source>
</evidence>
<gene>
    <name evidence="2" type="ORF">FC14_GL000195</name>
</gene>
<feature type="domain" description="Cobalamin-independent methionine synthase MetE C-terminal/archaeal" evidence="1">
    <location>
        <begin position="10"/>
        <end position="79"/>
    </location>
</feature>
<dbReference type="PATRIC" id="fig|1423718.3.peg.206"/>
<feature type="domain" description="Cobalamin-independent methionine synthase MetE C-terminal/archaeal" evidence="1">
    <location>
        <begin position="166"/>
        <end position="345"/>
    </location>
</feature>
<dbReference type="Gene3D" id="3.20.20.210">
    <property type="match status" value="1"/>
</dbReference>
<dbReference type="Proteomes" id="UP000051008">
    <property type="component" value="Unassembled WGS sequence"/>
</dbReference>
<dbReference type="PANTHER" id="PTHR43844:SF1">
    <property type="entry name" value="METHIONINE SYNTHASE"/>
    <property type="match status" value="1"/>
</dbReference>
<dbReference type="GO" id="GO:0003871">
    <property type="term" value="F:5-methyltetrahydropteroyltriglutamate-homocysteine S-methyltransferase activity"/>
    <property type="evidence" value="ECO:0007669"/>
    <property type="project" value="InterPro"/>
</dbReference>
<dbReference type="EMBL" id="AYYP01000006">
    <property type="protein sequence ID" value="KRM66249.1"/>
    <property type="molecule type" value="Genomic_DNA"/>
</dbReference>
<reference evidence="2 3" key="1">
    <citation type="journal article" date="2015" name="Genome Announc.">
        <title>Expanding the biotechnology potential of lactobacilli through comparative genomics of 213 strains and associated genera.</title>
        <authorList>
            <person name="Sun Z."/>
            <person name="Harris H.M."/>
            <person name="McCann A."/>
            <person name="Guo C."/>
            <person name="Argimon S."/>
            <person name="Zhang W."/>
            <person name="Yang X."/>
            <person name="Jeffery I.B."/>
            <person name="Cooney J.C."/>
            <person name="Kagawa T.F."/>
            <person name="Liu W."/>
            <person name="Song Y."/>
            <person name="Salvetti E."/>
            <person name="Wrobel A."/>
            <person name="Rasinkangas P."/>
            <person name="Parkhill J."/>
            <person name="Rea M.C."/>
            <person name="O'Sullivan O."/>
            <person name="Ritari J."/>
            <person name="Douillard F.P."/>
            <person name="Paul Ross R."/>
            <person name="Yang R."/>
            <person name="Briner A.E."/>
            <person name="Felis G.E."/>
            <person name="de Vos W.M."/>
            <person name="Barrangou R."/>
            <person name="Klaenhammer T.R."/>
            <person name="Caufield P.W."/>
            <person name="Cui Y."/>
            <person name="Zhang H."/>
            <person name="O'Toole P.W."/>
        </authorList>
    </citation>
    <scope>NUCLEOTIDE SEQUENCE [LARGE SCALE GENOMIC DNA]</scope>
    <source>
        <strain evidence="2 3">DSM 20509</strain>
    </source>
</reference>
<protein>
    <submittedName>
        <fullName evidence="2">Methionine synthase, vitamin-b12 independent</fullName>
    </submittedName>
</protein>
<sequence>MTNLAHYDIVGSFLRPAELKQARAEFKEGKLSKNDLRALEDKLITDLVAKQKEVGLQAVTDGEFRRGFWHLDFLENLNGVEGYHPQAYNQQFQGTNAPAYNVRVVDKLSFNFDHPFLKDFSFLKEVAGPEVLAKATIPAPTMLYRQEVLANDGTSKLSEVYPDLNDFYHDLAKTYSDAIQAFYALGCRYLQFDDTNWAFLVDEHKRADLKAKGIDPVEATKISRQIINEALANKPSDLTVTTHVCRGNHASSWLFSGGYDQIAPDLFATDYDGYFLEFDDERAGGFAPLKYVPAGKRVVLGLVTSKRPQLEAPAELKARIKEASQYVDLADLALSTQCGFASTETGNKLTEADQWAKLKLVVSTAKEVWG</sequence>
<dbReference type="OrthoDB" id="6430685at2"/>
<organism evidence="2 3">
    <name type="scientific">Ligilactobacillus agilis DSM 20509</name>
    <dbReference type="NCBI Taxonomy" id="1423718"/>
    <lineage>
        <taxon>Bacteria</taxon>
        <taxon>Bacillati</taxon>
        <taxon>Bacillota</taxon>
        <taxon>Bacilli</taxon>
        <taxon>Lactobacillales</taxon>
        <taxon>Lactobacillaceae</taxon>
        <taxon>Ligilactobacillus</taxon>
    </lineage>
</organism>
<dbReference type="PANTHER" id="PTHR43844">
    <property type="entry name" value="METHIONINE SYNTHASE"/>
    <property type="match status" value="1"/>
</dbReference>
<dbReference type="InterPro" id="IPR038071">
    <property type="entry name" value="UROD/MetE-like_sf"/>
</dbReference>
<comment type="caution">
    <text evidence="2">The sequence shown here is derived from an EMBL/GenBank/DDBJ whole genome shotgun (WGS) entry which is preliminary data.</text>
</comment>
<evidence type="ECO:0000313" key="3">
    <source>
        <dbReference type="Proteomes" id="UP000051008"/>
    </source>
</evidence>
<accession>A0A0R2AQ01</accession>
<dbReference type="InterPro" id="IPR002629">
    <property type="entry name" value="Met_Synth_C/arc"/>
</dbReference>
<dbReference type="RefSeq" id="WP_056975678.1">
    <property type="nucleotide sequence ID" value="NZ_AYYP01000006.1"/>
</dbReference>
<dbReference type="CDD" id="cd03311">
    <property type="entry name" value="CIMS_C_terminal_like"/>
    <property type="match status" value="1"/>
</dbReference>
<keyword evidence="3" id="KW-1185">Reference proteome</keyword>
<dbReference type="GO" id="GO:0008270">
    <property type="term" value="F:zinc ion binding"/>
    <property type="evidence" value="ECO:0007669"/>
    <property type="project" value="InterPro"/>
</dbReference>